<evidence type="ECO:0000256" key="2">
    <source>
        <dbReference type="ARBA" id="ARBA00022771"/>
    </source>
</evidence>
<evidence type="ECO:0000313" key="5">
    <source>
        <dbReference type="Proteomes" id="UP000237347"/>
    </source>
</evidence>
<dbReference type="PANTHER" id="PTHR36486">
    <property type="entry name" value="OS01G0977800 PROTEIN"/>
    <property type="match status" value="1"/>
</dbReference>
<evidence type="ECO:0000256" key="3">
    <source>
        <dbReference type="ARBA" id="ARBA00022833"/>
    </source>
</evidence>
<organism evidence="4 5">
    <name type="scientific">Quercus suber</name>
    <name type="common">Cork oak</name>
    <dbReference type="NCBI Taxonomy" id="58331"/>
    <lineage>
        <taxon>Eukaryota</taxon>
        <taxon>Viridiplantae</taxon>
        <taxon>Streptophyta</taxon>
        <taxon>Embryophyta</taxon>
        <taxon>Tracheophyta</taxon>
        <taxon>Spermatophyta</taxon>
        <taxon>Magnoliopsida</taxon>
        <taxon>eudicotyledons</taxon>
        <taxon>Gunneridae</taxon>
        <taxon>Pentapetalae</taxon>
        <taxon>rosids</taxon>
        <taxon>fabids</taxon>
        <taxon>Fagales</taxon>
        <taxon>Fagaceae</taxon>
        <taxon>Quercus</taxon>
    </lineage>
</organism>
<sequence length="148" mass="16909">MPVSCAGLPCTQPERAGRRRPGIPHSNICTICSNYVYILRNRCLVCGRVYCRQCVNIGMGKMTEGRKCIECLGRRFSIFPLPQNKIRPAWARVQPRKVGCCNWRYPSMVKQVELMWAEKEPRRSGKRGSGHNGVVSSRSTALYQYRMP</sequence>
<dbReference type="InterPro" id="IPR011011">
    <property type="entry name" value="Znf_FYVE_PHD"/>
</dbReference>
<evidence type="ECO:0000313" key="4">
    <source>
        <dbReference type="EMBL" id="KAK7853351.1"/>
    </source>
</evidence>
<keyword evidence="3" id="KW-0862">Zinc</keyword>
<proteinExistence type="predicted"/>
<name>A0AAW0LQ96_QUESU</name>
<keyword evidence="2" id="KW-0863">Zinc-finger</keyword>
<dbReference type="PANTHER" id="PTHR36486:SF2">
    <property type="entry name" value="OS01G0977800 PROTEIN"/>
    <property type="match status" value="1"/>
</dbReference>
<accession>A0AAW0LQ96</accession>
<gene>
    <name evidence="4" type="primary">XLG1_3</name>
    <name evidence="4" type="ORF">CFP56_036170</name>
</gene>
<protein>
    <submittedName>
        <fullName evidence="4">Extra-large guanine nucleotide-binding protein 1</fullName>
    </submittedName>
</protein>
<reference evidence="4 5" key="1">
    <citation type="journal article" date="2018" name="Sci. Data">
        <title>The draft genome sequence of cork oak.</title>
        <authorList>
            <person name="Ramos A.M."/>
            <person name="Usie A."/>
            <person name="Barbosa P."/>
            <person name="Barros P.M."/>
            <person name="Capote T."/>
            <person name="Chaves I."/>
            <person name="Simoes F."/>
            <person name="Abreu I."/>
            <person name="Carrasquinho I."/>
            <person name="Faro C."/>
            <person name="Guimaraes J.B."/>
            <person name="Mendonca D."/>
            <person name="Nobrega F."/>
            <person name="Rodrigues L."/>
            <person name="Saibo N.J.M."/>
            <person name="Varela M.C."/>
            <person name="Egas C."/>
            <person name="Matos J."/>
            <person name="Miguel C.M."/>
            <person name="Oliveira M.M."/>
            <person name="Ricardo C.P."/>
            <person name="Goncalves S."/>
        </authorList>
    </citation>
    <scope>NUCLEOTIDE SEQUENCE [LARGE SCALE GENOMIC DNA]</scope>
    <source>
        <strain evidence="5">cv. HL8</strain>
    </source>
</reference>
<comment type="caution">
    <text evidence="4">The sequence shown here is derived from an EMBL/GenBank/DDBJ whole genome shotgun (WGS) entry which is preliminary data.</text>
</comment>
<dbReference type="Proteomes" id="UP000237347">
    <property type="component" value="Unassembled WGS sequence"/>
</dbReference>
<keyword evidence="1" id="KW-0479">Metal-binding</keyword>
<dbReference type="GO" id="GO:0008270">
    <property type="term" value="F:zinc ion binding"/>
    <property type="evidence" value="ECO:0007669"/>
    <property type="project" value="UniProtKB-KW"/>
</dbReference>
<dbReference type="EMBL" id="PKMF04000066">
    <property type="protein sequence ID" value="KAK7853351.1"/>
    <property type="molecule type" value="Genomic_DNA"/>
</dbReference>
<dbReference type="AlphaFoldDB" id="A0AAW0LQ96"/>
<evidence type="ECO:0000256" key="1">
    <source>
        <dbReference type="ARBA" id="ARBA00022723"/>
    </source>
</evidence>
<keyword evidence="5" id="KW-1185">Reference proteome</keyword>
<dbReference type="InterPro" id="IPR053057">
    <property type="entry name" value="XLG_GTP-binding"/>
</dbReference>
<dbReference type="SUPFAM" id="SSF57903">
    <property type="entry name" value="FYVE/PHD zinc finger"/>
    <property type="match status" value="1"/>
</dbReference>